<organism evidence="1 2">
    <name type="scientific">Microbacterium kribbense</name>
    <dbReference type="NCBI Taxonomy" id="433645"/>
    <lineage>
        <taxon>Bacteria</taxon>
        <taxon>Bacillati</taxon>
        <taxon>Actinomycetota</taxon>
        <taxon>Actinomycetes</taxon>
        <taxon>Micrococcales</taxon>
        <taxon>Microbacteriaceae</taxon>
        <taxon>Microbacterium</taxon>
    </lineage>
</organism>
<keyword evidence="1" id="KW-0449">Lipoprotein</keyword>
<sequence>MSRVWVRWLPAIVIPVVIAGGTLAANAQMNVTVPDRTPAQVLALAAGSSVHTFSGTVQQTSDLGLPELPSTGPAAGMAGAAGASGADAAAASAIGLLTGTHTARIYADGPAKQRIQVMDALAERDLIRNGTQLWLYDSNKATATHLSLPSASAPPQHEIAATPAEVAQRLLKDLTPSTAVTLGEAVSVAGHDAYDLVLTPRTSGTLIGSVSIAVDAQNGFPLSVAVTARGAQSPALHVAFTHLDYRAPAADLFTFSPPAGTTVTQQKLPALPARPEHGAAGPGHGTDQAHQPTLTGTGWATIVQLRAGSVPTAVHRMPLLNQLTTPAASGRVLSTSLVNVLLTQDGRVFAGSVPVSALEAAADR</sequence>
<dbReference type="PANTHER" id="PTHR37507:SF2">
    <property type="entry name" value="SPORULATION PROTEIN YDCC"/>
    <property type="match status" value="1"/>
</dbReference>
<gene>
    <name evidence="1" type="ORF">GCM10022240_16530</name>
</gene>
<accession>A0ABP7GJM8</accession>
<keyword evidence="2" id="KW-1185">Reference proteome</keyword>
<name>A0ABP7GJM8_9MICO</name>
<dbReference type="SUPFAM" id="SSF89392">
    <property type="entry name" value="Prokaryotic lipoproteins and lipoprotein localization factors"/>
    <property type="match status" value="1"/>
</dbReference>
<dbReference type="EMBL" id="BAABAF010000006">
    <property type="protein sequence ID" value="GAA3765026.1"/>
    <property type="molecule type" value="Genomic_DNA"/>
</dbReference>
<protein>
    <submittedName>
        <fullName evidence="1">Outer membrane lipoprotein carrier protein LolA</fullName>
    </submittedName>
</protein>
<dbReference type="InterPro" id="IPR052944">
    <property type="entry name" value="Sporulation_related"/>
</dbReference>
<evidence type="ECO:0000313" key="1">
    <source>
        <dbReference type="EMBL" id="GAA3765026.1"/>
    </source>
</evidence>
<dbReference type="Gene3D" id="2.50.20.10">
    <property type="entry name" value="Lipoprotein localisation LolA/LolB/LppX"/>
    <property type="match status" value="1"/>
</dbReference>
<evidence type="ECO:0000313" key="2">
    <source>
        <dbReference type="Proteomes" id="UP001500540"/>
    </source>
</evidence>
<proteinExistence type="predicted"/>
<dbReference type="Proteomes" id="UP001500540">
    <property type="component" value="Unassembled WGS sequence"/>
</dbReference>
<dbReference type="InterPro" id="IPR029046">
    <property type="entry name" value="LolA/LolB/LppX"/>
</dbReference>
<reference evidence="2" key="1">
    <citation type="journal article" date="2019" name="Int. J. Syst. Evol. Microbiol.">
        <title>The Global Catalogue of Microorganisms (GCM) 10K type strain sequencing project: providing services to taxonomists for standard genome sequencing and annotation.</title>
        <authorList>
            <consortium name="The Broad Institute Genomics Platform"/>
            <consortium name="The Broad Institute Genome Sequencing Center for Infectious Disease"/>
            <person name="Wu L."/>
            <person name="Ma J."/>
        </authorList>
    </citation>
    <scope>NUCLEOTIDE SEQUENCE [LARGE SCALE GENOMIC DNA]</scope>
    <source>
        <strain evidence="2">JCM 16950</strain>
    </source>
</reference>
<comment type="caution">
    <text evidence="1">The sequence shown here is derived from an EMBL/GenBank/DDBJ whole genome shotgun (WGS) entry which is preliminary data.</text>
</comment>
<dbReference type="RefSeq" id="WP_344782462.1">
    <property type="nucleotide sequence ID" value="NZ_BAABAF010000006.1"/>
</dbReference>
<dbReference type="PANTHER" id="PTHR37507">
    <property type="entry name" value="SPORULATION PROTEIN YDCC"/>
    <property type="match status" value="1"/>
</dbReference>